<keyword evidence="1" id="KW-0732">Signal</keyword>
<evidence type="ECO:0000313" key="2">
    <source>
        <dbReference type="EMBL" id="KAL2731055.1"/>
    </source>
</evidence>
<name>A0ABD2BEI4_VESSQ</name>
<accession>A0ABD2BEI4</accession>
<organism evidence="2 3">
    <name type="scientific">Vespula squamosa</name>
    <name type="common">Southern yellow jacket</name>
    <name type="synonym">Wasp</name>
    <dbReference type="NCBI Taxonomy" id="30214"/>
    <lineage>
        <taxon>Eukaryota</taxon>
        <taxon>Metazoa</taxon>
        <taxon>Ecdysozoa</taxon>
        <taxon>Arthropoda</taxon>
        <taxon>Hexapoda</taxon>
        <taxon>Insecta</taxon>
        <taxon>Pterygota</taxon>
        <taxon>Neoptera</taxon>
        <taxon>Endopterygota</taxon>
        <taxon>Hymenoptera</taxon>
        <taxon>Apocrita</taxon>
        <taxon>Aculeata</taxon>
        <taxon>Vespoidea</taxon>
        <taxon>Vespidae</taxon>
        <taxon>Vespinae</taxon>
        <taxon>Vespula</taxon>
    </lineage>
</organism>
<feature type="chain" id="PRO_5044798234" evidence="1">
    <location>
        <begin position="21"/>
        <end position="137"/>
    </location>
</feature>
<comment type="caution">
    <text evidence="2">The sequence shown here is derived from an EMBL/GenBank/DDBJ whole genome shotgun (WGS) entry which is preliminary data.</text>
</comment>
<dbReference type="Proteomes" id="UP001607302">
    <property type="component" value="Unassembled WGS sequence"/>
</dbReference>
<dbReference type="EMBL" id="JAUDFV010000110">
    <property type="protein sequence ID" value="KAL2731055.1"/>
    <property type="molecule type" value="Genomic_DNA"/>
</dbReference>
<evidence type="ECO:0000256" key="1">
    <source>
        <dbReference type="SAM" id="SignalP"/>
    </source>
</evidence>
<gene>
    <name evidence="2" type="ORF">V1478_005468</name>
</gene>
<evidence type="ECO:0000313" key="3">
    <source>
        <dbReference type="Proteomes" id="UP001607302"/>
    </source>
</evidence>
<sequence>PLSNISSTFLFLLFRCFLRAFLPPIAFPPRLGENEWEEGMVRAKKNMRGGVKIPLNSYRHRVPAAYGISSSSTTSLLGRATYPDPTFYRRTANGNGTRKVCLSILQESVRTKVIDVWCLLAIRVTYHYRYLDIRTKK</sequence>
<reference evidence="2 3" key="1">
    <citation type="journal article" date="2024" name="Ann. Entomol. Soc. Am.">
        <title>Genomic analyses of the southern and eastern yellowjacket wasps (Hymenoptera: Vespidae) reveal evolutionary signatures of social life.</title>
        <authorList>
            <person name="Catto M.A."/>
            <person name="Caine P.B."/>
            <person name="Orr S.E."/>
            <person name="Hunt B.G."/>
            <person name="Goodisman M.A.D."/>
        </authorList>
    </citation>
    <scope>NUCLEOTIDE SEQUENCE [LARGE SCALE GENOMIC DNA]</scope>
    <source>
        <strain evidence="2">233</strain>
        <tissue evidence="2">Head and thorax</tissue>
    </source>
</reference>
<feature type="signal peptide" evidence="1">
    <location>
        <begin position="1"/>
        <end position="20"/>
    </location>
</feature>
<dbReference type="AlphaFoldDB" id="A0ABD2BEI4"/>
<proteinExistence type="predicted"/>
<feature type="non-terminal residue" evidence="2">
    <location>
        <position position="1"/>
    </location>
</feature>
<keyword evidence="3" id="KW-1185">Reference proteome</keyword>
<protein>
    <submittedName>
        <fullName evidence="2">Uncharacterized protein</fullName>
    </submittedName>
</protein>